<reference evidence="2" key="1">
    <citation type="submission" date="2020-08" db="EMBL/GenBank/DDBJ databases">
        <title>Ramlibacter sp. GTP1 16S ribosomal RNA gene genome sequencing and assembly.</title>
        <authorList>
            <person name="Kang M."/>
        </authorList>
    </citation>
    <scope>NUCLEOTIDE SEQUENCE</scope>
    <source>
        <strain evidence="2">GTP1</strain>
    </source>
</reference>
<evidence type="ECO:0000313" key="3">
    <source>
        <dbReference type="Proteomes" id="UP000596827"/>
    </source>
</evidence>
<protein>
    <submittedName>
        <fullName evidence="2">Aspartate/glutamate racemase family protein</fullName>
    </submittedName>
</protein>
<dbReference type="Pfam" id="PF01177">
    <property type="entry name" value="Asp_Glu_race"/>
    <property type="match status" value="1"/>
</dbReference>
<dbReference type="GO" id="GO:0047661">
    <property type="term" value="F:amino-acid racemase activity"/>
    <property type="evidence" value="ECO:0007669"/>
    <property type="project" value="InterPro"/>
</dbReference>
<dbReference type="InterPro" id="IPR053714">
    <property type="entry name" value="Iso_Racemase_Enz_sf"/>
</dbReference>
<proteinExistence type="inferred from homology"/>
<comment type="similarity">
    <text evidence="1">Belongs to the HyuE racemase family.</text>
</comment>
<keyword evidence="3" id="KW-1185">Reference proteome</keyword>
<dbReference type="Proteomes" id="UP000596827">
    <property type="component" value="Unassembled WGS sequence"/>
</dbReference>
<dbReference type="AlphaFoldDB" id="A0A923MCI5"/>
<comment type="caution">
    <text evidence="2">The sequence shown here is derived from an EMBL/GenBank/DDBJ whole genome shotgun (WGS) entry which is preliminary data.</text>
</comment>
<evidence type="ECO:0000256" key="1">
    <source>
        <dbReference type="ARBA" id="ARBA00038414"/>
    </source>
</evidence>
<organism evidence="2 3">
    <name type="scientific">Ramlibacter albus</name>
    <dbReference type="NCBI Taxonomy" id="2079448"/>
    <lineage>
        <taxon>Bacteria</taxon>
        <taxon>Pseudomonadati</taxon>
        <taxon>Pseudomonadota</taxon>
        <taxon>Betaproteobacteria</taxon>
        <taxon>Burkholderiales</taxon>
        <taxon>Comamonadaceae</taxon>
        <taxon>Ramlibacter</taxon>
    </lineage>
</organism>
<name>A0A923MCI5_9BURK</name>
<dbReference type="Gene3D" id="3.40.50.12500">
    <property type="match status" value="1"/>
</dbReference>
<gene>
    <name evidence="2" type="ORF">H8R02_20630</name>
</gene>
<dbReference type="EMBL" id="JACORU010000008">
    <property type="protein sequence ID" value="MBC5766884.1"/>
    <property type="molecule type" value="Genomic_DNA"/>
</dbReference>
<evidence type="ECO:0000313" key="2">
    <source>
        <dbReference type="EMBL" id="MBC5766884.1"/>
    </source>
</evidence>
<sequence length="214" mass="22438">MRLDTRFPRPAGDAGEPASWGRPVELHVVQGAFPSRIVSSAQALRAANVLPAFVEAVRGLAARGVAAVTTSCGFLVLLQEELQAAVDIPVVTSSLLLLPGLLEGEESIGVLTISEANLGDEHLLAAGVARSRLADVVVQGVDPSSEFATAILGNRETMDVARARQDVVQAALALKARAPGVRTLVLECTNMPPYAQAVRDATGWRVLSLFDAVP</sequence>
<dbReference type="InterPro" id="IPR015942">
    <property type="entry name" value="Asp/Glu/hydantoin_racemase"/>
</dbReference>
<accession>A0A923MCI5</accession>
<dbReference type="RefSeq" id="WP_187083376.1">
    <property type="nucleotide sequence ID" value="NZ_JACORU010000008.1"/>
</dbReference>